<dbReference type="InterPro" id="IPR031807">
    <property type="entry name" value="HicB-like"/>
</dbReference>
<name>A0ABT7C0K6_9CYAN</name>
<dbReference type="Gene3D" id="3.30.160.250">
    <property type="match status" value="1"/>
</dbReference>
<evidence type="ECO:0000313" key="3">
    <source>
        <dbReference type="EMBL" id="MDJ1184975.1"/>
    </source>
</evidence>
<dbReference type="EMBL" id="JAQOSQ010000023">
    <property type="protein sequence ID" value="MDJ1184975.1"/>
    <property type="molecule type" value="Genomic_DNA"/>
</dbReference>
<dbReference type="EMBL" id="JAQOSQ010000023">
    <property type="protein sequence ID" value="MDJ1184973.1"/>
    <property type="molecule type" value="Genomic_DNA"/>
</dbReference>
<accession>A0ABT7C0K6</accession>
<dbReference type="InterPro" id="IPR051404">
    <property type="entry name" value="TA_system_antitoxin"/>
</dbReference>
<feature type="domain" description="HicB-like antitoxin of toxin-antitoxin system" evidence="1">
    <location>
        <begin position="8"/>
        <end position="60"/>
    </location>
</feature>
<organism evidence="3 4">
    <name type="scientific">Roseofilum casamattae BLCC-M143</name>
    <dbReference type="NCBI Taxonomy" id="3022442"/>
    <lineage>
        <taxon>Bacteria</taxon>
        <taxon>Bacillati</taxon>
        <taxon>Cyanobacteriota</taxon>
        <taxon>Cyanophyceae</taxon>
        <taxon>Desertifilales</taxon>
        <taxon>Desertifilaceae</taxon>
        <taxon>Roseofilum</taxon>
        <taxon>Roseofilum casamattae</taxon>
    </lineage>
</organism>
<dbReference type="Pfam" id="PF15919">
    <property type="entry name" value="HicB_lk_antitox"/>
    <property type="match status" value="1"/>
</dbReference>
<dbReference type="RefSeq" id="WP_283759626.1">
    <property type="nucleotide sequence ID" value="NZ_JAQOSQ010000023.1"/>
</dbReference>
<evidence type="ECO:0000313" key="4">
    <source>
        <dbReference type="Proteomes" id="UP001232992"/>
    </source>
</evidence>
<keyword evidence="4" id="KW-1185">Reference proteome</keyword>
<comment type="caution">
    <text evidence="3">The sequence shown here is derived from an EMBL/GenBank/DDBJ whole genome shotgun (WGS) entry which is preliminary data.</text>
</comment>
<sequence length="71" mass="8051">MNQPTREYYVLIEQDEDGYYIGEVPQLQGCYSQGETLEELLDNIKEAISLCLESDTESEKTAFIGIEKVAV</sequence>
<dbReference type="Proteomes" id="UP001232992">
    <property type="component" value="Unassembled WGS sequence"/>
</dbReference>
<evidence type="ECO:0000259" key="1">
    <source>
        <dbReference type="Pfam" id="PF15919"/>
    </source>
</evidence>
<proteinExistence type="predicted"/>
<dbReference type="SUPFAM" id="SSF143100">
    <property type="entry name" value="TTHA1013/TTHA0281-like"/>
    <property type="match status" value="1"/>
</dbReference>
<gene>
    <name evidence="2" type="ORF">PMH09_17430</name>
    <name evidence="3" type="ORF">PMH09_17440</name>
</gene>
<dbReference type="InterPro" id="IPR035069">
    <property type="entry name" value="TTHA1013/TTHA0281-like"/>
</dbReference>
<dbReference type="PANTHER" id="PTHR34504:SF4">
    <property type="entry name" value="ANTITOXIN HICB"/>
    <property type="match status" value="1"/>
</dbReference>
<dbReference type="PANTHER" id="PTHR34504">
    <property type="entry name" value="ANTITOXIN HICB"/>
    <property type="match status" value="1"/>
</dbReference>
<evidence type="ECO:0000313" key="2">
    <source>
        <dbReference type="EMBL" id="MDJ1184973.1"/>
    </source>
</evidence>
<protein>
    <submittedName>
        <fullName evidence="3">Type II toxin-antitoxin system HicB family antitoxin</fullName>
    </submittedName>
</protein>
<reference evidence="3 4" key="1">
    <citation type="submission" date="2023-01" db="EMBL/GenBank/DDBJ databases">
        <title>Novel diversity within Roseofilum (Cyanobacteria; Desertifilaceae) from marine benthic mats with descriptions of four novel species.</title>
        <authorList>
            <person name="Wang Y."/>
            <person name="Berthold D.E."/>
            <person name="Hu J."/>
            <person name="Lefler F.W."/>
            <person name="Laughinghouse H.D. IV."/>
        </authorList>
    </citation>
    <scope>NUCLEOTIDE SEQUENCE [LARGE SCALE GENOMIC DNA]</scope>
    <source>
        <strain evidence="3 4">BLCC-M143</strain>
    </source>
</reference>